<dbReference type="Proteomes" id="UP000664132">
    <property type="component" value="Unassembled WGS sequence"/>
</dbReference>
<name>A0A8H7WBK0_9HELO</name>
<feature type="compositionally biased region" description="Basic and acidic residues" evidence="1">
    <location>
        <begin position="102"/>
        <end position="115"/>
    </location>
</feature>
<keyword evidence="3" id="KW-1185">Reference proteome</keyword>
<accession>A0A8H7WBK0</accession>
<feature type="compositionally biased region" description="Polar residues" evidence="1">
    <location>
        <begin position="90"/>
        <end position="101"/>
    </location>
</feature>
<reference evidence="2" key="1">
    <citation type="submission" date="2021-02" db="EMBL/GenBank/DDBJ databases">
        <title>Genome sequence Cadophora malorum strain M34.</title>
        <authorList>
            <person name="Stefanovic E."/>
            <person name="Vu D."/>
            <person name="Scully C."/>
            <person name="Dijksterhuis J."/>
            <person name="Roader J."/>
            <person name="Houbraken J."/>
        </authorList>
    </citation>
    <scope>NUCLEOTIDE SEQUENCE</scope>
    <source>
        <strain evidence="2">M34</strain>
    </source>
</reference>
<comment type="caution">
    <text evidence="2">The sequence shown here is derived from an EMBL/GenBank/DDBJ whole genome shotgun (WGS) entry which is preliminary data.</text>
</comment>
<dbReference type="AlphaFoldDB" id="A0A8H7WBK0"/>
<dbReference type="OrthoDB" id="4764735at2759"/>
<proteinExistence type="predicted"/>
<evidence type="ECO:0000313" key="2">
    <source>
        <dbReference type="EMBL" id="KAG4421499.1"/>
    </source>
</evidence>
<evidence type="ECO:0000313" key="3">
    <source>
        <dbReference type="Proteomes" id="UP000664132"/>
    </source>
</evidence>
<evidence type="ECO:0000256" key="1">
    <source>
        <dbReference type="SAM" id="MobiDB-lite"/>
    </source>
</evidence>
<feature type="compositionally biased region" description="Basic and acidic residues" evidence="1">
    <location>
        <begin position="431"/>
        <end position="442"/>
    </location>
</feature>
<feature type="region of interest" description="Disordered" evidence="1">
    <location>
        <begin position="224"/>
        <end position="248"/>
    </location>
</feature>
<feature type="region of interest" description="Disordered" evidence="1">
    <location>
        <begin position="90"/>
        <end position="122"/>
    </location>
</feature>
<feature type="compositionally biased region" description="Basic residues" evidence="1">
    <location>
        <begin position="397"/>
        <end position="406"/>
    </location>
</feature>
<sequence>MSRDESRKTAPGPVYTRASPRRSPRTPKTPVVLTGSSLSKKSNFYLIAPRQVRITKKARLEAETYKAKSSDSKHVVLDKVVKNENIKNFNCQDQSHGQVPSKQHDGPSSDVEREQKRKRSNDKVLSLAELKIQLRAKMAAEAQRLEALLEEDLRAELEATPEAELGEQTGLSSERFLCNDLADTGSRAMQVSGDGQETLFIPEEVDWGDHEDAEDYWKQFEPSVEPNTAAATPGDGSDTENTTPTPEGYRQHFEYNELADIQPLYTKRKVKVEPMDENWGGFTSSADYWQQLEHNNNADLAPLRLECNRLREMINENEKWGDHENLDDYWKQFQEPDMMEDILCPEYKFTLNLRFPKGGTLKQFEEPRNSPNRKLPQQLEEARKFRKRRNPLQTRPQKARKKCMKHRPVEKQLYEPTDSAPFDHGPGWENEALHAGRCERRAPSPSLSPPPSRPIPSNMRASDVKPDVPPPITKTQETEIWDTIEALLAASSTSTPYADWSRACEKYFLDEIGTAAFSNPAQFLSKAAQCREDTCVKVEWLRICRHELLTLFRGNGTFGLNWLRKELLRWEPDRFAGNIGRGEDKKGAREMAGQMYKLVQKLIDDYGHRW</sequence>
<protein>
    <submittedName>
        <fullName evidence="2">Uncharacterized protein</fullName>
    </submittedName>
</protein>
<dbReference type="EMBL" id="JAFJYH010000064">
    <property type="protein sequence ID" value="KAG4421499.1"/>
    <property type="molecule type" value="Genomic_DNA"/>
</dbReference>
<gene>
    <name evidence="2" type="ORF">IFR04_005338</name>
</gene>
<organism evidence="2 3">
    <name type="scientific">Cadophora malorum</name>
    <dbReference type="NCBI Taxonomy" id="108018"/>
    <lineage>
        <taxon>Eukaryota</taxon>
        <taxon>Fungi</taxon>
        <taxon>Dikarya</taxon>
        <taxon>Ascomycota</taxon>
        <taxon>Pezizomycotina</taxon>
        <taxon>Leotiomycetes</taxon>
        <taxon>Helotiales</taxon>
        <taxon>Ploettnerulaceae</taxon>
        <taxon>Cadophora</taxon>
    </lineage>
</organism>
<feature type="region of interest" description="Disordered" evidence="1">
    <location>
        <begin position="382"/>
        <end position="473"/>
    </location>
</feature>
<feature type="region of interest" description="Disordered" evidence="1">
    <location>
        <begin position="1"/>
        <end position="35"/>
    </location>
</feature>